<dbReference type="Proteomes" id="UP001374535">
    <property type="component" value="Chromosome 9"/>
</dbReference>
<proteinExistence type="predicted"/>
<dbReference type="EMBL" id="CP144692">
    <property type="protein sequence ID" value="WVY97183.1"/>
    <property type="molecule type" value="Genomic_DNA"/>
</dbReference>
<gene>
    <name evidence="1" type="ORF">V8G54_029334</name>
</gene>
<reference evidence="1 2" key="1">
    <citation type="journal article" date="2023" name="Life. Sci Alliance">
        <title>Evolutionary insights into 3D genome organization and epigenetic landscape of Vigna mungo.</title>
        <authorList>
            <person name="Junaid A."/>
            <person name="Singh B."/>
            <person name="Bhatia S."/>
        </authorList>
    </citation>
    <scope>NUCLEOTIDE SEQUENCE [LARGE SCALE GENOMIC DNA]</scope>
    <source>
        <strain evidence="1">Urdbean</strain>
    </source>
</reference>
<sequence length="116" mass="13958">MRFVSFSIKFYEVHAPLLQFLRGSFAYPSSLMRFVRLSINFYKILAHLHQEKVEIFNIRRRVRKGKSRCQHERKVQHKPKCLSWGKIPPMGNKYLSKKDDDEHIHVDNHYFSLPQT</sequence>
<evidence type="ECO:0000313" key="1">
    <source>
        <dbReference type="EMBL" id="WVY97183.1"/>
    </source>
</evidence>
<name>A0AAQ3RLQ6_VIGMU</name>
<dbReference type="AlphaFoldDB" id="A0AAQ3RLQ6"/>
<keyword evidence="2" id="KW-1185">Reference proteome</keyword>
<organism evidence="1 2">
    <name type="scientific">Vigna mungo</name>
    <name type="common">Black gram</name>
    <name type="synonym">Phaseolus mungo</name>
    <dbReference type="NCBI Taxonomy" id="3915"/>
    <lineage>
        <taxon>Eukaryota</taxon>
        <taxon>Viridiplantae</taxon>
        <taxon>Streptophyta</taxon>
        <taxon>Embryophyta</taxon>
        <taxon>Tracheophyta</taxon>
        <taxon>Spermatophyta</taxon>
        <taxon>Magnoliopsida</taxon>
        <taxon>eudicotyledons</taxon>
        <taxon>Gunneridae</taxon>
        <taxon>Pentapetalae</taxon>
        <taxon>rosids</taxon>
        <taxon>fabids</taxon>
        <taxon>Fabales</taxon>
        <taxon>Fabaceae</taxon>
        <taxon>Papilionoideae</taxon>
        <taxon>50 kb inversion clade</taxon>
        <taxon>NPAAA clade</taxon>
        <taxon>indigoferoid/millettioid clade</taxon>
        <taxon>Phaseoleae</taxon>
        <taxon>Vigna</taxon>
    </lineage>
</organism>
<evidence type="ECO:0000313" key="2">
    <source>
        <dbReference type="Proteomes" id="UP001374535"/>
    </source>
</evidence>
<accession>A0AAQ3RLQ6</accession>
<protein>
    <submittedName>
        <fullName evidence="1">Uncharacterized protein</fullName>
    </submittedName>
</protein>